<dbReference type="InterPro" id="IPR009057">
    <property type="entry name" value="Homeodomain-like_sf"/>
</dbReference>
<gene>
    <name evidence="6" type="primary">LOC115065869</name>
</gene>
<dbReference type="Pfam" id="PF03184">
    <property type="entry name" value="DDE_1"/>
    <property type="match status" value="1"/>
</dbReference>
<dbReference type="PANTHER" id="PTHR19303:SF16">
    <property type="entry name" value="JERKY PROTEIN HOMOLOG-LIKE"/>
    <property type="match status" value="1"/>
</dbReference>
<evidence type="ECO:0000256" key="2">
    <source>
        <dbReference type="ARBA" id="ARBA00023125"/>
    </source>
</evidence>
<reference evidence="6" key="1">
    <citation type="submission" date="2025-08" db="UniProtKB">
        <authorList>
            <consortium name="RefSeq"/>
        </authorList>
    </citation>
    <scope>IDENTIFICATION</scope>
    <source>
        <tissue evidence="6">Adult</tissue>
    </source>
</reference>
<proteinExistence type="predicted"/>
<dbReference type="SMART" id="SM00674">
    <property type="entry name" value="CENPB"/>
    <property type="match status" value="1"/>
</dbReference>
<dbReference type="Gene3D" id="3.30.420.10">
    <property type="entry name" value="Ribonuclease H-like superfamily/Ribonuclease H"/>
    <property type="match status" value="1"/>
</dbReference>
<dbReference type="InterPro" id="IPR036397">
    <property type="entry name" value="RNaseH_sf"/>
</dbReference>
<dbReference type="Gene3D" id="1.10.10.60">
    <property type="entry name" value="Homeodomain-like"/>
    <property type="match status" value="1"/>
</dbReference>
<comment type="subcellular location">
    <subcellularLocation>
        <location evidence="1">Nucleus</location>
    </subcellularLocation>
</comment>
<evidence type="ECO:0000256" key="1">
    <source>
        <dbReference type="ARBA" id="ARBA00004123"/>
    </source>
</evidence>
<feature type="compositionally biased region" description="Acidic residues" evidence="3">
    <location>
        <begin position="378"/>
        <end position="387"/>
    </location>
</feature>
<accession>A0ABM3JZM0</accession>
<evidence type="ECO:0000313" key="6">
    <source>
        <dbReference type="RefSeq" id="XP_049314681.1"/>
    </source>
</evidence>
<feature type="compositionally biased region" description="Polar residues" evidence="3">
    <location>
        <begin position="367"/>
        <end position="377"/>
    </location>
</feature>
<feature type="domain" description="HTH CENPB-type" evidence="4">
    <location>
        <begin position="1"/>
        <end position="62"/>
    </location>
</feature>
<evidence type="ECO:0000313" key="5">
    <source>
        <dbReference type="Proteomes" id="UP001652620"/>
    </source>
</evidence>
<dbReference type="InterPro" id="IPR050863">
    <property type="entry name" value="CenT-Element_Derived"/>
</dbReference>
<keyword evidence="2" id="KW-0238">DNA-binding</keyword>
<dbReference type="PROSITE" id="PS51253">
    <property type="entry name" value="HTH_CENPB"/>
    <property type="match status" value="1"/>
</dbReference>
<dbReference type="Proteomes" id="UP001652620">
    <property type="component" value="Chromosome 5"/>
</dbReference>
<feature type="region of interest" description="Disordered" evidence="3">
    <location>
        <begin position="367"/>
        <end position="395"/>
    </location>
</feature>
<dbReference type="GeneID" id="115065869"/>
<protein>
    <submittedName>
        <fullName evidence="6">Jerky protein homolog-like</fullName>
    </submittedName>
</protein>
<organism evidence="5 6">
    <name type="scientific">Bactrocera dorsalis</name>
    <name type="common">Oriental fruit fly</name>
    <name type="synonym">Dacus dorsalis</name>
    <dbReference type="NCBI Taxonomy" id="27457"/>
    <lineage>
        <taxon>Eukaryota</taxon>
        <taxon>Metazoa</taxon>
        <taxon>Ecdysozoa</taxon>
        <taxon>Arthropoda</taxon>
        <taxon>Hexapoda</taxon>
        <taxon>Insecta</taxon>
        <taxon>Pterygota</taxon>
        <taxon>Neoptera</taxon>
        <taxon>Endopterygota</taxon>
        <taxon>Diptera</taxon>
        <taxon>Brachycera</taxon>
        <taxon>Muscomorpha</taxon>
        <taxon>Tephritoidea</taxon>
        <taxon>Tephritidae</taxon>
        <taxon>Bactrocera</taxon>
        <taxon>Bactrocera</taxon>
    </lineage>
</organism>
<evidence type="ECO:0000259" key="4">
    <source>
        <dbReference type="PROSITE" id="PS51253"/>
    </source>
</evidence>
<dbReference type="Pfam" id="PF03221">
    <property type="entry name" value="HTH_Tnp_Tc5"/>
    <property type="match status" value="1"/>
</dbReference>
<evidence type="ECO:0000256" key="3">
    <source>
        <dbReference type="SAM" id="MobiDB-lite"/>
    </source>
</evidence>
<dbReference type="InterPro" id="IPR006600">
    <property type="entry name" value="HTH_CenpB_DNA-bd_dom"/>
</dbReference>
<sequence length="451" mass="52079">MEKALYRWFLKQRQKNYPVNGLIVKEKAKFFHSKIKETQSDFNASDGWLQRFKKRYGVRFIKISGEKLSSRPELVDPFKNKLQAKIKELGLSHDQIYNADESGLFWKLLPDRTYVSSQEKNAPGRKTEKQRVTFLACTNATGVHKVKLLVIGKAKNPRSFKNFDSPVDYNCSKSSWMTAAIFKDWFHHSFVPQVRKFLKDQGLPNKALLLIDNAPSHPPENELRSDDELITAMFMPPNVTPLIQPMDQNAIRLTKFFYRNSLLASIVATGTDVIEALKKLTLRDAIGYLDLAWQRLEKETIAKCWTNILSSIEDEKDCDEDIPLATLRERICLPINCQQERAIELLHSINPEVSFSIADINEWTEDFPNSTETNEVLTSDESESEDSNLERPHTRIEPSEAINIFNKALEWAEDENISPTDISVLKRLREKAVFSNLQNKKIQKKITHFFQ</sequence>
<dbReference type="RefSeq" id="XP_049314681.1">
    <property type="nucleotide sequence ID" value="XM_049458724.1"/>
</dbReference>
<keyword evidence="5" id="KW-1185">Reference proteome</keyword>
<dbReference type="PANTHER" id="PTHR19303">
    <property type="entry name" value="TRANSPOSON"/>
    <property type="match status" value="1"/>
</dbReference>
<name>A0ABM3JZM0_BACDO</name>
<dbReference type="InterPro" id="IPR004875">
    <property type="entry name" value="DDE_SF_endonuclease_dom"/>
</dbReference>
<dbReference type="SUPFAM" id="SSF46689">
    <property type="entry name" value="Homeodomain-like"/>
    <property type="match status" value="1"/>
</dbReference>